<dbReference type="EMBL" id="JAEKJA010000004">
    <property type="protein sequence ID" value="MBJ3775354.1"/>
    <property type="molecule type" value="Genomic_DNA"/>
</dbReference>
<gene>
    <name evidence="2" type="ORF">JCR33_06630</name>
</gene>
<name>A0A934IEW8_9HYPH</name>
<sequence length="177" mass="18732">MSVPSPLYTVALADALLFVPFAVLLGGLTVWRRRRPATTSRVMEIALGTILFVMVGLRYAAMALLALVSPAAIFGADASLTQRIAFAALFVAVAVVGIVSHRGSVGWRFAGALVYAAAALLEAAASLFVWEVSQTALIDTVFTVLLAGVTIILAAFYWTRRTATPNPLGGDGRPFDY</sequence>
<protein>
    <submittedName>
        <fullName evidence="2">Uncharacterized protein</fullName>
    </submittedName>
</protein>
<dbReference type="Proteomes" id="UP000609531">
    <property type="component" value="Unassembled WGS sequence"/>
</dbReference>
<feature type="transmembrane region" description="Helical" evidence="1">
    <location>
        <begin position="136"/>
        <end position="158"/>
    </location>
</feature>
<keyword evidence="1" id="KW-0812">Transmembrane</keyword>
<feature type="transmembrane region" description="Helical" evidence="1">
    <location>
        <begin position="80"/>
        <end position="100"/>
    </location>
</feature>
<keyword evidence="3" id="KW-1185">Reference proteome</keyword>
<evidence type="ECO:0000313" key="2">
    <source>
        <dbReference type="EMBL" id="MBJ3775354.1"/>
    </source>
</evidence>
<feature type="transmembrane region" description="Helical" evidence="1">
    <location>
        <begin position="6"/>
        <end position="31"/>
    </location>
</feature>
<feature type="transmembrane region" description="Helical" evidence="1">
    <location>
        <begin position="112"/>
        <end position="130"/>
    </location>
</feature>
<organism evidence="2 3">
    <name type="scientific">Acuticoccus mangrovi</name>
    <dbReference type="NCBI Taxonomy" id="2796142"/>
    <lineage>
        <taxon>Bacteria</taxon>
        <taxon>Pseudomonadati</taxon>
        <taxon>Pseudomonadota</taxon>
        <taxon>Alphaproteobacteria</taxon>
        <taxon>Hyphomicrobiales</taxon>
        <taxon>Amorphaceae</taxon>
        <taxon>Acuticoccus</taxon>
    </lineage>
</organism>
<reference evidence="2" key="1">
    <citation type="submission" date="2020-12" db="EMBL/GenBank/DDBJ databases">
        <title>Bacterial taxonomy.</title>
        <authorList>
            <person name="Pan X."/>
        </authorList>
    </citation>
    <scope>NUCLEOTIDE SEQUENCE</scope>
    <source>
        <strain evidence="2">B2012</strain>
    </source>
</reference>
<dbReference type="RefSeq" id="WP_198881262.1">
    <property type="nucleotide sequence ID" value="NZ_JAEKJA010000004.1"/>
</dbReference>
<comment type="caution">
    <text evidence="2">The sequence shown here is derived from an EMBL/GenBank/DDBJ whole genome shotgun (WGS) entry which is preliminary data.</text>
</comment>
<accession>A0A934IEW8</accession>
<feature type="transmembrane region" description="Helical" evidence="1">
    <location>
        <begin position="43"/>
        <end position="68"/>
    </location>
</feature>
<keyword evidence="1" id="KW-0472">Membrane</keyword>
<keyword evidence="1" id="KW-1133">Transmembrane helix</keyword>
<evidence type="ECO:0000256" key="1">
    <source>
        <dbReference type="SAM" id="Phobius"/>
    </source>
</evidence>
<evidence type="ECO:0000313" key="3">
    <source>
        <dbReference type="Proteomes" id="UP000609531"/>
    </source>
</evidence>
<proteinExistence type="predicted"/>
<dbReference type="AlphaFoldDB" id="A0A934IEW8"/>